<name>A0A0N4URZ6_DRAME</name>
<evidence type="ECO:0000313" key="2">
    <source>
        <dbReference type="Proteomes" id="UP000038040"/>
    </source>
</evidence>
<evidence type="ECO:0000313" key="3">
    <source>
        <dbReference type="Proteomes" id="UP000274756"/>
    </source>
</evidence>
<protein>
    <submittedName>
        <fullName evidence="4">DUF3795 domain-containing protein</fullName>
    </submittedName>
</protein>
<dbReference type="EMBL" id="UYYG01000432">
    <property type="protein sequence ID" value="VDN54253.1"/>
    <property type="molecule type" value="Genomic_DNA"/>
</dbReference>
<proteinExistence type="predicted"/>
<gene>
    <name evidence="1" type="ORF">DME_LOCUS4226</name>
</gene>
<dbReference type="WBParaSite" id="DME_0001082801-mRNA-1">
    <property type="protein sequence ID" value="DME_0001082801-mRNA-1"/>
    <property type="gene ID" value="DME_0001082801"/>
</dbReference>
<dbReference type="Proteomes" id="UP000038040">
    <property type="component" value="Unplaced"/>
</dbReference>
<accession>A0A0N4URZ6</accession>
<evidence type="ECO:0000313" key="1">
    <source>
        <dbReference type="EMBL" id="VDN54253.1"/>
    </source>
</evidence>
<reference evidence="4" key="1">
    <citation type="submission" date="2017-02" db="UniProtKB">
        <authorList>
            <consortium name="WormBaseParasite"/>
        </authorList>
    </citation>
    <scope>IDENTIFICATION</scope>
</reference>
<dbReference type="AlphaFoldDB" id="A0A0N4URZ6"/>
<keyword evidence="3" id="KW-1185">Reference proteome</keyword>
<organism evidence="2 4">
    <name type="scientific">Dracunculus medinensis</name>
    <name type="common">Guinea worm</name>
    <dbReference type="NCBI Taxonomy" id="318479"/>
    <lineage>
        <taxon>Eukaryota</taxon>
        <taxon>Metazoa</taxon>
        <taxon>Ecdysozoa</taxon>
        <taxon>Nematoda</taxon>
        <taxon>Chromadorea</taxon>
        <taxon>Rhabditida</taxon>
        <taxon>Spirurina</taxon>
        <taxon>Dracunculoidea</taxon>
        <taxon>Dracunculidae</taxon>
        <taxon>Dracunculus</taxon>
    </lineage>
</organism>
<evidence type="ECO:0000313" key="4">
    <source>
        <dbReference type="WBParaSite" id="DME_0001082801-mRNA-1"/>
    </source>
</evidence>
<reference evidence="1 3" key="2">
    <citation type="submission" date="2018-11" db="EMBL/GenBank/DDBJ databases">
        <authorList>
            <consortium name="Pathogen Informatics"/>
        </authorList>
    </citation>
    <scope>NUCLEOTIDE SEQUENCE [LARGE SCALE GENOMIC DNA]</scope>
</reference>
<dbReference type="Proteomes" id="UP000274756">
    <property type="component" value="Unassembled WGS sequence"/>
</dbReference>
<sequence length="70" mass="8343">MRIPECISVQMVRRQCILIGQQFCRPCYDHICDQSACKVDRKFVRMIAQYNIKGPKVMIEVPLRRKNMQK</sequence>